<dbReference type="InterPro" id="IPR004089">
    <property type="entry name" value="MCPsignal_dom"/>
</dbReference>
<evidence type="ECO:0000256" key="3">
    <source>
        <dbReference type="PROSITE-ProRule" id="PRU00284"/>
    </source>
</evidence>
<reference evidence="7 8" key="1">
    <citation type="submission" date="2017-06" db="EMBL/GenBank/DDBJ databases">
        <authorList>
            <person name="Kim H.J."/>
            <person name="Triplett B.A."/>
        </authorList>
    </citation>
    <scope>NUCLEOTIDE SEQUENCE [LARGE SCALE GENOMIC DNA]</scope>
    <source>
        <strain evidence="7 8">SCA</strain>
    </source>
</reference>
<name>A0A239EPE8_9FIRM</name>
<feature type="domain" description="HAMP" evidence="6">
    <location>
        <begin position="9"/>
        <end position="55"/>
    </location>
</feature>
<dbReference type="PROSITE" id="PS50111">
    <property type="entry name" value="CHEMOTAXIS_TRANSDUC_2"/>
    <property type="match status" value="1"/>
</dbReference>
<dbReference type="Proteomes" id="UP000198304">
    <property type="component" value="Unassembled WGS sequence"/>
</dbReference>
<keyword evidence="8" id="KW-1185">Reference proteome</keyword>
<dbReference type="RefSeq" id="WP_089283181.1">
    <property type="nucleotide sequence ID" value="NZ_FZOJ01000010.1"/>
</dbReference>
<dbReference type="GO" id="GO:0016020">
    <property type="term" value="C:membrane"/>
    <property type="evidence" value="ECO:0007669"/>
    <property type="project" value="InterPro"/>
</dbReference>
<dbReference type="InterPro" id="IPR003660">
    <property type="entry name" value="HAMP_dom"/>
</dbReference>
<dbReference type="Pfam" id="PF00015">
    <property type="entry name" value="MCPsignal"/>
    <property type="match status" value="1"/>
</dbReference>
<evidence type="ECO:0000256" key="1">
    <source>
        <dbReference type="ARBA" id="ARBA00023224"/>
    </source>
</evidence>
<dbReference type="PANTHER" id="PTHR32089">
    <property type="entry name" value="METHYL-ACCEPTING CHEMOTAXIS PROTEIN MCPB"/>
    <property type="match status" value="1"/>
</dbReference>
<dbReference type="PANTHER" id="PTHR32089:SF112">
    <property type="entry name" value="LYSOZYME-LIKE PROTEIN-RELATED"/>
    <property type="match status" value="1"/>
</dbReference>
<dbReference type="OrthoDB" id="9816519at2"/>
<accession>A0A239EPE8</accession>
<evidence type="ECO:0000256" key="4">
    <source>
        <dbReference type="SAM" id="Coils"/>
    </source>
</evidence>
<keyword evidence="4" id="KW-0175">Coiled coil</keyword>
<organism evidence="7 8">
    <name type="scientific">Anaerovirgula multivorans</name>
    <dbReference type="NCBI Taxonomy" id="312168"/>
    <lineage>
        <taxon>Bacteria</taxon>
        <taxon>Bacillati</taxon>
        <taxon>Bacillota</taxon>
        <taxon>Clostridia</taxon>
        <taxon>Peptostreptococcales</taxon>
        <taxon>Natronincolaceae</taxon>
        <taxon>Anaerovirgula</taxon>
    </lineage>
</organism>
<comment type="similarity">
    <text evidence="2">Belongs to the methyl-accepting chemotaxis (MCP) protein family.</text>
</comment>
<evidence type="ECO:0000259" key="5">
    <source>
        <dbReference type="PROSITE" id="PS50111"/>
    </source>
</evidence>
<dbReference type="AlphaFoldDB" id="A0A239EPE8"/>
<keyword evidence="1 3" id="KW-0807">Transducer</keyword>
<evidence type="ECO:0000256" key="2">
    <source>
        <dbReference type="ARBA" id="ARBA00029447"/>
    </source>
</evidence>
<gene>
    <name evidence="7" type="ORF">SAMN05446037_1010146</name>
</gene>
<dbReference type="Gene3D" id="1.10.287.950">
    <property type="entry name" value="Methyl-accepting chemotaxis protein"/>
    <property type="match status" value="1"/>
</dbReference>
<feature type="domain" description="Methyl-accepting transducer" evidence="5">
    <location>
        <begin position="74"/>
        <end position="310"/>
    </location>
</feature>
<dbReference type="GO" id="GO:0007165">
    <property type="term" value="P:signal transduction"/>
    <property type="evidence" value="ECO:0007669"/>
    <property type="project" value="UniProtKB-KW"/>
</dbReference>
<evidence type="ECO:0000259" key="6">
    <source>
        <dbReference type="PROSITE" id="PS50885"/>
    </source>
</evidence>
<protein>
    <submittedName>
        <fullName evidence="7">Methyl-accepting chemotaxis protein</fullName>
    </submittedName>
</protein>
<dbReference type="InterPro" id="IPR029151">
    <property type="entry name" value="Sensor-like_sf"/>
</dbReference>
<dbReference type="CDD" id="cd06225">
    <property type="entry name" value="HAMP"/>
    <property type="match status" value="1"/>
</dbReference>
<dbReference type="CDD" id="cd12914">
    <property type="entry name" value="PDC1_DGC_like"/>
    <property type="match status" value="1"/>
</dbReference>
<dbReference type="Gene3D" id="3.30.450.20">
    <property type="entry name" value="PAS domain"/>
    <property type="match status" value="1"/>
</dbReference>
<dbReference type="SUPFAM" id="SSF103190">
    <property type="entry name" value="Sensory domain-like"/>
    <property type="match status" value="1"/>
</dbReference>
<dbReference type="SUPFAM" id="SSF58104">
    <property type="entry name" value="Methyl-accepting chemotaxis protein (MCP) signaling domain"/>
    <property type="match status" value="1"/>
</dbReference>
<dbReference type="EMBL" id="FZOJ01000010">
    <property type="protein sequence ID" value="SNS46517.1"/>
    <property type="molecule type" value="Genomic_DNA"/>
</dbReference>
<dbReference type="Pfam" id="PF22673">
    <property type="entry name" value="MCP-like_PDC_1"/>
    <property type="match status" value="1"/>
</dbReference>
<dbReference type="SMART" id="SM00283">
    <property type="entry name" value="MA"/>
    <property type="match status" value="1"/>
</dbReference>
<evidence type="ECO:0000313" key="7">
    <source>
        <dbReference type="EMBL" id="SNS46517.1"/>
    </source>
</evidence>
<feature type="coiled-coil region" evidence="4">
    <location>
        <begin position="135"/>
        <end position="179"/>
    </location>
</feature>
<evidence type="ECO:0000313" key="8">
    <source>
        <dbReference type="Proteomes" id="UP000198304"/>
    </source>
</evidence>
<proteinExistence type="inferred from homology"/>
<dbReference type="PROSITE" id="PS50885">
    <property type="entry name" value="HAMP"/>
    <property type="match status" value="1"/>
</dbReference>
<sequence>MISTNRKEIKKLKEVVSNIAEGDLTSKVGLQKNGNLQELGSTINSLLVNVKNLIGKVSVSNEKTVSFAQELEESAKHIYDSAEEIANVIMHIANEATHQNQSLMNAQEYTQKIEEDTLNILNESEKTQKMSNDMIHTVKESIETFESTLETLNQNTSWIINLATDMKTLEENAEKIQKITIAVSNISEHTNLLALNASIEAARAGEAGKGFAVVAGEVRKLAEQSSQSAKEIEETVNSITGNIRSITTEIDRETHHMKKNIEIVDRSKAQFRYIIESTENTSKAIDRIYLLAENEANLVKEANKTIEDIAATTKKAVSFTQETVAATEEQSASLSIMFDSIKQLSQMAEEVQQIIEGFVKKIAINNDMKNRLDKGKKVIEEIAINQKVSEMKEHEFGALMEGYYKNYQYFDVLGIIDKAGDTKTILSKGQKVTKQQNFSYRPFFKQAIKGKTFISEPYISVYTNTYCVTIAAPIKNSQESIIGLTFGNISLEE</sequence>